<proteinExistence type="predicted"/>
<dbReference type="InterPro" id="IPR020449">
    <property type="entry name" value="Tscrpt_reg_AraC-type_HTH"/>
</dbReference>
<dbReference type="Gene3D" id="1.10.10.60">
    <property type="entry name" value="Homeodomain-like"/>
    <property type="match status" value="2"/>
</dbReference>
<dbReference type="PROSITE" id="PS01124">
    <property type="entry name" value="HTH_ARAC_FAMILY_2"/>
    <property type="match status" value="1"/>
</dbReference>
<feature type="domain" description="HTH araC/xylS-type" evidence="5">
    <location>
        <begin position="165"/>
        <end position="264"/>
    </location>
</feature>
<evidence type="ECO:0000313" key="7">
    <source>
        <dbReference type="Proteomes" id="UP001596310"/>
    </source>
</evidence>
<dbReference type="PRINTS" id="PR00032">
    <property type="entry name" value="HTHARAC"/>
</dbReference>
<keyword evidence="1" id="KW-0963">Cytoplasm</keyword>
<keyword evidence="7" id="KW-1185">Reference proteome</keyword>
<keyword evidence="2" id="KW-0805">Transcription regulation</keyword>
<dbReference type="SUPFAM" id="SSF46689">
    <property type="entry name" value="Homeodomain-like"/>
    <property type="match status" value="2"/>
</dbReference>
<evidence type="ECO:0000256" key="4">
    <source>
        <dbReference type="ARBA" id="ARBA00023163"/>
    </source>
</evidence>
<dbReference type="SUPFAM" id="SSF51215">
    <property type="entry name" value="Regulatory protein AraC"/>
    <property type="match status" value="1"/>
</dbReference>
<dbReference type="InterPro" id="IPR003313">
    <property type="entry name" value="AraC-bd"/>
</dbReference>
<dbReference type="Proteomes" id="UP001596310">
    <property type="component" value="Unassembled WGS sequence"/>
</dbReference>
<evidence type="ECO:0000256" key="3">
    <source>
        <dbReference type="ARBA" id="ARBA00023125"/>
    </source>
</evidence>
<dbReference type="InterPro" id="IPR037923">
    <property type="entry name" value="HTH-like"/>
</dbReference>
<dbReference type="Pfam" id="PF02311">
    <property type="entry name" value="AraC_binding"/>
    <property type="match status" value="1"/>
</dbReference>
<dbReference type="PANTHER" id="PTHR46796:SF13">
    <property type="entry name" value="HTH-TYPE TRANSCRIPTIONAL ACTIVATOR RHAS"/>
    <property type="match status" value="1"/>
</dbReference>
<dbReference type="EMBL" id="JBHSSM010000024">
    <property type="protein sequence ID" value="MFC6316117.1"/>
    <property type="molecule type" value="Genomic_DNA"/>
</dbReference>
<dbReference type="InterPro" id="IPR009057">
    <property type="entry name" value="Homeodomain-like_sf"/>
</dbReference>
<dbReference type="Pfam" id="PF12833">
    <property type="entry name" value="HTH_18"/>
    <property type="match status" value="1"/>
</dbReference>
<gene>
    <name evidence="6" type="ORF">ACFQHW_11130</name>
</gene>
<reference evidence="7" key="1">
    <citation type="journal article" date="2019" name="Int. J. Syst. Evol. Microbiol.">
        <title>The Global Catalogue of Microorganisms (GCM) 10K type strain sequencing project: providing services to taxonomists for standard genome sequencing and annotation.</title>
        <authorList>
            <consortium name="The Broad Institute Genomics Platform"/>
            <consortium name="The Broad Institute Genome Sequencing Center for Infectious Disease"/>
            <person name="Wu L."/>
            <person name="Ma J."/>
        </authorList>
    </citation>
    <scope>NUCLEOTIDE SEQUENCE [LARGE SCALE GENOMIC DNA]</scope>
    <source>
        <strain evidence="7">CCM 8897</strain>
    </source>
</reference>
<keyword evidence="3" id="KW-0238">DNA-binding</keyword>
<evidence type="ECO:0000313" key="6">
    <source>
        <dbReference type="EMBL" id="MFC6316117.1"/>
    </source>
</evidence>
<sequence length="265" mass="30491">MRVVFTQINAHLPLYLESIGYDWHQETVMRAHGYGYYHWLQTTRGQGICHVGGQTLTLTPGDAILLGPAIPHDYWAAEANQWDTQYLTFGGPAVGAILGQNLVDYQIFRRTAPALRHFIADYGPQVTTTTDPNELSLLIYRFLLLLKQTRESGQQLKRQYAAILQATKQYLDQNYQQNLTNQELAQHSGFSSQHLNRLFKQAYHVTPLQYLNDLRLRNAQTLLLSQPQLTVEQIAIQTGFSSASYFIAQFHQQLQMTPRQFRRLH</sequence>
<protein>
    <submittedName>
        <fullName evidence="6">Helix-turn-helix domain-containing protein</fullName>
    </submittedName>
</protein>
<evidence type="ECO:0000259" key="5">
    <source>
        <dbReference type="PROSITE" id="PS01124"/>
    </source>
</evidence>
<dbReference type="InterPro" id="IPR050204">
    <property type="entry name" value="AraC_XylS_family_regulators"/>
</dbReference>
<accession>A0ABW1UT77</accession>
<comment type="caution">
    <text evidence="6">The sequence shown here is derived from an EMBL/GenBank/DDBJ whole genome shotgun (WGS) entry which is preliminary data.</text>
</comment>
<evidence type="ECO:0000256" key="2">
    <source>
        <dbReference type="ARBA" id="ARBA00023015"/>
    </source>
</evidence>
<evidence type="ECO:0000256" key="1">
    <source>
        <dbReference type="ARBA" id="ARBA00022490"/>
    </source>
</evidence>
<keyword evidence="4" id="KW-0804">Transcription</keyword>
<dbReference type="InterPro" id="IPR018060">
    <property type="entry name" value="HTH_AraC"/>
</dbReference>
<dbReference type="SMART" id="SM00342">
    <property type="entry name" value="HTH_ARAC"/>
    <property type="match status" value="1"/>
</dbReference>
<name>A0ABW1UT77_9LACO</name>
<dbReference type="Gene3D" id="2.60.120.280">
    <property type="entry name" value="Regulatory protein AraC"/>
    <property type="match status" value="1"/>
</dbReference>
<dbReference type="RefSeq" id="WP_125597223.1">
    <property type="nucleotide sequence ID" value="NZ_JBHSSM010000024.1"/>
</dbReference>
<organism evidence="6 7">
    <name type="scientific">Lapidilactobacillus achengensis</name>
    <dbReference type="NCBI Taxonomy" id="2486000"/>
    <lineage>
        <taxon>Bacteria</taxon>
        <taxon>Bacillati</taxon>
        <taxon>Bacillota</taxon>
        <taxon>Bacilli</taxon>
        <taxon>Lactobacillales</taxon>
        <taxon>Lactobacillaceae</taxon>
        <taxon>Lapidilactobacillus</taxon>
    </lineage>
</organism>
<dbReference type="PANTHER" id="PTHR46796">
    <property type="entry name" value="HTH-TYPE TRANSCRIPTIONAL ACTIVATOR RHAS-RELATED"/>
    <property type="match status" value="1"/>
</dbReference>